<dbReference type="Pfam" id="PF09900">
    <property type="entry name" value="DUF2127"/>
    <property type="match status" value="1"/>
</dbReference>
<dbReference type="AlphaFoldDB" id="A0A2A5RIB1"/>
<keyword evidence="1" id="KW-0812">Transmembrane</keyword>
<protein>
    <recommendedName>
        <fullName evidence="4">DUF2127 domain-containing protein</fullName>
    </recommendedName>
</protein>
<proteinExistence type="predicted"/>
<dbReference type="STRING" id="1291764.GCA_001311235_03180"/>
<reference evidence="2 3" key="1">
    <citation type="submission" date="2014-12" db="EMBL/GenBank/DDBJ databases">
        <title>Draft genome sequences of 10 type strains of Lactococcus.</title>
        <authorList>
            <person name="Sun Z."/>
            <person name="Zhong Z."/>
            <person name="Liu W."/>
            <person name="Zhang W."/>
            <person name="Zhang H."/>
        </authorList>
    </citation>
    <scope>NUCLEOTIDE SEQUENCE [LARGE SCALE GENOMIC DNA]</scope>
    <source>
        <strain evidence="2 3">JCM 16395</strain>
    </source>
</reference>
<dbReference type="EMBL" id="JXJU01000021">
    <property type="protein sequence ID" value="PCR98810.1"/>
    <property type="molecule type" value="Genomic_DNA"/>
</dbReference>
<evidence type="ECO:0000256" key="1">
    <source>
        <dbReference type="SAM" id="Phobius"/>
    </source>
</evidence>
<evidence type="ECO:0008006" key="4">
    <source>
        <dbReference type="Google" id="ProtNLM"/>
    </source>
</evidence>
<organism evidence="2 3">
    <name type="scientific">Lactococcus fujiensis JCM 16395</name>
    <dbReference type="NCBI Taxonomy" id="1291764"/>
    <lineage>
        <taxon>Bacteria</taxon>
        <taxon>Bacillati</taxon>
        <taxon>Bacillota</taxon>
        <taxon>Bacilli</taxon>
        <taxon>Lactobacillales</taxon>
        <taxon>Streptococcaceae</taxon>
        <taxon>Lactococcus</taxon>
    </lineage>
</organism>
<dbReference type="RefSeq" id="WP_054640038.1">
    <property type="nucleotide sequence ID" value="NZ_BBAL01000028.1"/>
</dbReference>
<comment type="caution">
    <text evidence="2">The sequence shown here is derived from an EMBL/GenBank/DDBJ whole genome shotgun (WGS) entry which is preliminary data.</text>
</comment>
<feature type="transmembrane region" description="Helical" evidence="1">
    <location>
        <begin position="20"/>
        <end position="40"/>
    </location>
</feature>
<evidence type="ECO:0000313" key="3">
    <source>
        <dbReference type="Proteomes" id="UP000218181"/>
    </source>
</evidence>
<accession>A0A2A5RIB1</accession>
<dbReference type="InterPro" id="IPR014591">
    <property type="entry name" value="UCP034455"/>
</dbReference>
<sequence>MKINKNNEAHIVDVSFDIALILKSLFAIGEVVGGIALFFLTPTRLNSIISWLTQGEIQESPHDYVVGLILKFGSNFTVNTQFLLAFYLLSHGVIKLVTLFLLWKKILWAYPLSIIVFVGFIVYQLTEYAHTHSIFMIFVTVIDVIMIILTILEYRNIKTQRK</sequence>
<dbReference type="PIRSF" id="PIRSF034455">
    <property type="entry name" value="UCP034455"/>
    <property type="match status" value="1"/>
</dbReference>
<evidence type="ECO:0000313" key="2">
    <source>
        <dbReference type="EMBL" id="PCR98810.1"/>
    </source>
</evidence>
<keyword evidence="1" id="KW-0472">Membrane</keyword>
<dbReference type="InterPro" id="IPR021125">
    <property type="entry name" value="DUF2127"/>
</dbReference>
<feature type="transmembrane region" description="Helical" evidence="1">
    <location>
        <begin position="82"/>
        <end position="102"/>
    </location>
</feature>
<gene>
    <name evidence="2" type="ORF">RT41_GL000889</name>
</gene>
<feature type="transmembrane region" description="Helical" evidence="1">
    <location>
        <begin position="132"/>
        <end position="152"/>
    </location>
</feature>
<dbReference type="Proteomes" id="UP000218181">
    <property type="component" value="Unassembled WGS sequence"/>
</dbReference>
<keyword evidence="1" id="KW-1133">Transmembrane helix</keyword>
<feature type="transmembrane region" description="Helical" evidence="1">
    <location>
        <begin position="107"/>
        <end position="126"/>
    </location>
</feature>
<dbReference type="OrthoDB" id="8393979at2"/>
<name>A0A2A5RIB1_9LACT</name>
<keyword evidence="3" id="KW-1185">Reference proteome</keyword>